<comment type="cofactor">
    <cofactor evidence="6">
        <name>Mg(2+)</name>
        <dbReference type="ChEBI" id="CHEBI:18420"/>
    </cofactor>
    <text evidence="6">Binds 1 Mg(2+) ion per monomer.</text>
</comment>
<dbReference type="UniPathway" id="UPA00124"/>
<comment type="caution">
    <text evidence="8">The sequence shown here is derived from an EMBL/GenBank/DDBJ whole genome shotgun (WGS) entry which is preliminary data.</text>
</comment>
<evidence type="ECO:0000256" key="5">
    <source>
        <dbReference type="ARBA" id="ARBA00048200"/>
    </source>
</evidence>
<dbReference type="InterPro" id="IPR029903">
    <property type="entry name" value="RmlD-like-bd"/>
</dbReference>
<dbReference type="AlphaFoldDB" id="A0A1Y2LHR2"/>
<dbReference type="EC" id="1.1.1.133" evidence="3 6"/>
<evidence type="ECO:0000256" key="1">
    <source>
        <dbReference type="ARBA" id="ARBA00004781"/>
    </source>
</evidence>
<evidence type="ECO:0000313" key="9">
    <source>
        <dbReference type="Proteomes" id="UP000193396"/>
    </source>
</evidence>
<organism evidence="8 9">
    <name type="scientific">Thalassospira alkalitolerans</name>
    <dbReference type="NCBI Taxonomy" id="1293890"/>
    <lineage>
        <taxon>Bacteria</taxon>
        <taxon>Pseudomonadati</taxon>
        <taxon>Pseudomonadota</taxon>
        <taxon>Alphaproteobacteria</taxon>
        <taxon>Rhodospirillales</taxon>
        <taxon>Thalassospiraceae</taxon>
        <taxon>Thalassospira</taxon>
    </lineage>
</organism>
<evidence type="ECO:0000256" key="3">
    <source>
        <dbReference type="ARBA" id="ARBA00012929"/>
    </source>
</evidence>
<feature type="domain" description="RmlD-like substrate binding" evidence="7">
    <location>
        <begin position="8"/>
        <end position="285"/>
    </location>
</feature>
<dbReference type="Gene3D" id="3.40.50.720">
    <property type="entry name" value="NAD(P)-binding Rossmann-like Domain"/>
    <property type="match status" value="1"/>
</dbReference>
<keyword evidence="6" id="KW-0521">NADP</keyword>
<protein>
    <recommendedName>
        <fullName evidence="4 6">dTDP-4-dehydrorhamnose reductase</fullName>
        <ecNumber evidence="3 6">1.1.1.133</ecNumber>
    </recommendedName>
</protein>
<dbReference type="Proteomes" id="UP000193396">
    <property type="component" value="Unassembled WGS sequence"/>
</dbReference>
<comment type="pathway">
    <text evidence="1 6">Carbohydrate biosynthesis; dTDP-L-rhamnose biosynthesis.</text>
</comment>
<dbReference type="InterPro" id="IPR036291">
    <property type="entry name" value="NAD(P)-bd_dom_sf"/>
</dbReference>
<dbReference type="EMBL" id="JFKB01000001">
    <property type="protein sequence ID" value="OSQ50093.1"/>
    <property type="molecule type" value="Genomic_DNA"/>
</dbReference>
<keyword evidence="6" id="KW-0560">Oxidoreductase</keyword>
<dbReference type="PANTHER" id="PTHR10491">
    <property type="entry name" value="DTDP-4-DEHYDRORHAMNOSE REDUCTASE"/>
    <property type="match status" value="1"/>
</dbReference>
<evidence type="ECO:0000256" key="2">
    <source>
        <dbReference type="ARBA" id="ARBA00010944"/>
    </source>
</evidence>
<dbReference type="GO" id="GO:0019305">
    <property type="term" value="P:dTDP-rhamnose biosynthetic process"/>
    <property type="evidence" value="ECO:0007669"/>
    <property type="project" value="UniProtKB-UniPathway"/>
</dbReference>
<dbReference type="RefSeq" id="WP_085614938.1">
    <property type="nucleotide sequence ID" value="NZ_JFKB01000001.1"/>
</dbReference>
<comment type="similarity">
    <text evidence="2 6">Belongs to the dTDP-4-dehydrorhamnose reductase family.</text>
</comment>
<dbReference type="GO" id="GO:0008831">
    <property type="term" value="F:dTDP-4-dehydrorhamnose reductase activity"/>
    <property type="evidence" value="ECO:0007669"/>
    <property type="project" value="UniProtKB-EC"/>
</dbReference>
<evidence type="ECO:0000256" key="4">
    <source>
        <dbReference type="ARBA" id="ARBA00017099"/>
    </source>
</evidence>
<sequence>MSDSAQYLVVGGDSLVGGYVFDTLKSKGLKALSTTRRVDTAGPDRIVFDFEYEATFAVPKSICCAFVVAAATDYNRCEVDPNAYRINVELIPRAVLSLIEQGVFVVYISTNSVFGGDQSWPSEYARHSPGIAYAKQKSQSEVAIAAMANEAGYAECYNVVRLTKILDATTPPLPSWIASWRNGNIVTPFSDLIFAPMSPHFVSNALVKLGEKRISGNFHLSGSENVSYVDLAYALAEKIGISRSLIESTTATEKGVHIAFKPRYSGIGMDRTTKLCGIQPQSLSSVIDDIF</sequence>
<dbReference type="STRING" id="1293890.TALK_00925"/>
<evidence type="ECO:0000313" key="8">
    <source>
        <dbReference type="EMBL" id="OSQ50093.1"/>
    </source>
</evidence>
<dbReference type="InterPro" id="IPR005913">
    <property type="entry name" value="dTDP_dehydrorham_reduct"/>
</dbReference>
<comment type="function">
    <text evidence="6">Catalyzes the reduction of dTDP-6-deoxy-L-lyxo-4-hexulose to yield dTDP-L-rhamnose.</text>
</comment>
<evidence type="ECO:0000256" key="6">
    <source>
        <dbReference type="RuleBase" id="RU364082"/>
    </source>
</evidence>
<evidence type="ECO:0000259" key="7">
    <source>
        <dbReference type="Pfam" id="PF04321"/>
    </source>
</evidence>
<accession>A0A1Y2LHR2</accession>
<comment type="catalytic activity">
    <reaction evidence="5 6">
        <text>dTDP-beta-L-rhamnose + NADP(+) = dTDP-4-dehydro-beta-L-rhamnose + NADPH + H(+)</text>
        <dbReference type="Rhea" id="RHEA:21796"/>
        <dbReference type="ChEBI" id="CHEBI:15378"/>
        <dbReference type="ChEBI" id="CHEBI:57510"/>
        <dbReference type="ChEBI" id="CHEBI:57783"/>
        <dbReference type="ChEBI" id="CHEBI:58349"/>
        <dbReference type="ChEBI" id="CHEBI:62830"/>
        <dbReference type="EC" id="1.1.1.133"/>
    </reaction>
</comment>
<proteinExistence type="inferred from homology"/>
<name>A0A1Y2LHR2_9PROT</name>
<reference evidence="8 9" key="1">
    <citation type="submission" date="2014-03" db="EMBL/GenBank/DDBJ databases">
        <title>The draft genome sequence of Thalassospira alkalitolerans JCM 18968.</title>
        <authorList>
            <person name="Lai Q."/>
            <person name="Shao Z."/>
        </authorList>
    </citation>
    <scope>NUCLEOTIDE SEQUENCE [LARGE SCALE GENOMIC DNA]</scope>
    <source>
        <strain evidence="8 9">JCM 18968</strain>
    </source>
</reference>
<dbReference type="SUPFAM" id="SSF51735">
    <property type="entry name" value="NAD(P)-binding Rossmann-fold domains"/>
    <property type="match status" value="1"/>
</dbReference>
<keyword evidence="9" id="KW-1185">Reference proteome</keyword>
<dbReference type="Pfam" id="PF04321">
    <property type="entry name" value="RmlD_sub_bind"/>
    <property type="match status" value="1"/>
</dbReference>
<dbReference type="OrthoDB" id="6288130at2"/>
<dbReference type="PANTHER" id="PTHR10491:SF4">
    <property type="entry name" value="METHIONINE ADENOSYLTRANSFERASE 2 SUBUNIT BETA"/>
    <property type="match status" value="1"/>
</dbReference>
<gene>
    <name evidence="8" type="ORF">TALK_00925</name>
</gene>